<evidence type="ECO:0000259" key="11">
    <source>
        <dbReference type="PROSITE" id="PS51217"/>
    </source>
</evidence>
<evidence type="ECO:0000313" key="12">
    <source>
        <dbReference type="EMBL" id="PMP97689.1"/>
    </source>
</evidence>
<keyword evidence="2 9" id="KW-0378">Hydrolase</keyword>
<comment type="caution">
    <text evidence="12">The sequence shown here is derived from an EMBL/GenBank/DDBJ whole genome shotgun (WGS) entry which is preliminary data.</text>
</comment>
<dbReference type="AlphaFoldDB" id="A0A2N7QFP1"/>
<name>A0A2N7QFP1_9BACT</name>
<dbReference type="SUPFAM" id="SSF52540">
    <property type="entry name" value="P-loop containing nucleoside triphosphate hydrolases"/>
    <property type="match status" value="1"/>
</dbReference>
<dbReference type="InterPro" id="IPR000212">
    <property type="entry name" value="DNA_helicase_UvrD/REP"/>
</dbReference>
<evidence type="ECO:0000256" key="4">
    <source>
        <dbReference type="ARBA" id="ARBA00022840"/>
    </source>
</evidence>
<dbReference type="InterPro" id="IPR027417">
    <property type="entry name" value="P-loop_NTPase"/>
</dbReference>
<dbReference type="PANTHER" id="PTHR11070">
    <property type="entry name" value="UVRD / RECB / PCRA DNA HELICASE FAMILY MEMBER"/>
    <property type="match status" value="1"/>
</dbReference>
<keyword evidence="4 9" id="KW-0067">ATP-binding</keyword>
<dbReference type="GO" id="GO:0016887">
    <property type="term" value="F:ATP hydrolysis activity"/>
    <property type="evidence" value="ECO:0007669"/>
    <property type="project" value="RHEA"/>
</dbReference>
<organism evidence="12 13">
    <name type="scientific">Thermodesulfobacterium geofontis</name>
    <dbReference type="NCBI Taxonomy" id="1295609"/>
    <lineage>
        <taxon>Bacteria</taxon>
        <taxon>Pseudomonadati</taxon>
        <taxon>Thermodesulfobacteriota</taxon>
        <taxon>Thermodesulfobacteria</taxon>
        <taxon>Thermodesulfobacteriales</taxon>
        <taxon>Thermodesulfobacteriaceae</taxon>
        <taxon>Thermodesulfobacterium</taxon>
    </lineage>
</organism>
<dbReference type="GO" id="GO:0005524">
    <property type="term" value="F:ATP binding"/>
    <property type="evidence" value="ECO:0007669"/>
    <property type="project" value="UniProtKB-UniRule"/>
</dbReference>
<keyword evidence="5" id="KW-0413">Isomerase</keyword>
<dbReference type="PANTHER" id="PTHR11070:SF67">
    <property type="entry name" value="DNA 3'-5' HELICASE"/>
    <property type="match status" value="1"/>
</dbReference>
<dbReference type="GO" id="GO:0000725">
    <property type="term" value="P:recombinational repair"/>
    <property type="evidence" value="ECO:0007669"/>
    <property type="project" value="TreeGrafter"/>
</dbReference>
<evidence type="ECO:0000259" key="10">
    <source>
        <dbReference type="PROSITE" id="PS51198"/>
    </source>
</evidence>
<evidence type="ECO:0000256" key="1">
    <source>
        <dbReference type="ARBA" id="ARBA00022741"/>
    </source>
</evidence>
<comment type="catalytic activity">
    <reaction evidence="6">
        <text>Couples ATP hydrolysis with the unwinding of duplex DNA by translocating in the 3'-5' direction.</text>
        <dbReference type="EC" id="5.6.2.4"/>
    </reaction>
</comment>
<evidence type="ECO:0000256" key="8">
    <source>
        <dbReference type="ARBA" id="ARBA00048988"/>
    </source>
</evidence>
<dbReference type="GO" id="GO:0043138">
    <property type="term" value="F:3'-5' DNA helicase activity"/>
    <property type="evidence" value="ECO:0007669"/>
    <property type="project" value="UniProtKB-EC"/>
</dbReference>
<dbReference type="PROSITE" id="PS51217">
    <property type="entry name" value="UVRD_HELICASE_CTER"/>
    <property type="match status" value="1"/>
</dbReference>
<gene>
    <name evidence="12" type="ORF">C0169_02320</name>
</gene>
<accession>A0A2N7QFP1</accession>
<dbReference type="EC" id="5.6.2.4" evidence="7"/>
<feature type="domain" description="UvrD-like helicase ATP-binding" evidence="10">
    <location>
        <begin position="22"/>
        <end position="387"/>
    </location>
</feature>
<dbReference type="GO" id="GO:0005829">
    <property type="term" value="C:cytosol"/>
    <property type="evidence" value="ECO:0007669"/>
    <property type="project" value="TreeGrafter"/>
</dbReference>
<reference evidence="12 13" key="1">
    <citation type="submission" date="2018-01" db="EMBL/GenBank/DDBJ databases">
        <title>Metagenomic assembled genomes from two thermal pools in the Uzon Caldera, Kamchatka, Russia.</title>
        <authorList>
            <person name="Wilkins L."/>
            <person name="Ettinger C."/>
        </authorList>
    </citation>
    <scope>NUCLEOTIDE SEQUENCE [LARGE SCALE GENOMIC DNA]</scope>
    <source>
        <strain evidence="12">ARK-04</strain>
    </source>
</reference>
<evidence type="ECO:0000256" key="5">
    <source>
        <dbReference type="ARBA" id="ARBA00023235"/>
    </source>
</evidence>
<evidence type="ECO:0000256" key="6">
    <source>
        <dbReference type="ARBA" id="ARBA00034617"/>
    </source>
</evidence>
<dbReference type="PROSITE" id="PS51198">
    <property type="entry name" value="UVRD_HELICASE_ATP_BIND"/>
    <property type="match status" value="1"/>
</dbReference>
<evidence type="ECO:0000256" key="3">
    <source>
        <dbReference type="ARBA" id="ARBA00022806"/>
    </source>
</evidence>
<dbReference type="InterPro" id="IPR014017">
    <property type="entry name" value="DNA_helicase_UvrD-like_C"/>
</dbReference>
<dbReference type="InterPro" id="IPR014016">
    <property type="entry name" value="UvrD-like_ATP-bd"/>
</dbReference>
<evidence type="ECO:0000313" key="13">
    <source>
        <dbReference type="Proteomes" id="UP000235619"/>
    </source>
</evidence>
<feature type="binding site" evidence="9">
    <location>
        <begin position="43"/>
        <end position="50"/>
    </location>
    <ligand>
        <name>ATP</name>
        <dbReference type="ChEBI" id="CHEBI:30616"/>
    </ligand>
</feature>
<comment type="catalytic activity">
    <reaction evidence="8">
        <text>ATP + H2O = ADP + phosphate + H(+)</text>
        <dbReference type="Rhea" id="RHEA:13065"/>
        <dbReference type="ChEBI" id="CHEBI:15377"/>
        <dbReference type="ChEBI" id="CHEBI:15378"/>
        <dbReference type="ChEBI" id="CHEBI:30616"/>
        <dbReference type="ChEBI" id="CHEBI:43474"/>
        <dbReference type="ChEBI" id="CHEBI:456216"/>
        <dbReference type="EC" id="5.6.2.4"/>
    </reaction>
</comment>
<protein>
    <recommendedName>
        <fullName evidence="7">DNA 3'-5' helicase</fullName>
        <ecNumber evidence="7">5.6.2.4</ecNumber>
    </recommendedName>
</protein>
<dbReference type="GO" id="GO:0003677">
    <property type="term" value="F:DNA binding"/>
    <property type="evidence" value="ECO:0007669"/>
    <property type="project" value="InterPro"/>
</dbReference>
<keyword evidence="3 9" id="KW-0347">Helicase</keyword>
<dbReference type="EMBL" id="PNJD01000141">
    <property type="protein sequence ID" value="PMP97689.1"/>
    <property type="molecule type" value="Genomic_DNA"/>
</dbReference>
<evidence type="ECO:0000256" key="7">
    <source>
        <dbReference type="ARBA" id="ARBA00034808"/>
    </source>
</evidence>
<dbReference type="Gene3D" id="3.40.50.300">
    <property type="entry name" value="P-loop containing nucleotide triphosphate hydrolases"/>
    <property type="match status" value="4"/>
</dbReference>
<evidence type="ECO:0000256" key="9">
    <source>
        <dbReference type="PROSITE-ProRule" id="PRU00560"/>
    </source>
</evidence>
<feature type="domain" description="UvrD-like helicase C-terminal" evidence="11">
    <location>
        <begin position="412"/>
        <end position="690"/>
    </location>
</feature>
<sequence length="814" mass="96367">MGFFFRKKSLFFKGKEKSITTLNIHRIIIQLTLMSANIIIYNASAGSGKTYQLALNYLKLLNKLYQEREFNLKNLLTITFTNKASFEMKERIILFLKEICKQTERGKLLFEETGISPEKAEIFLKYDSLQIRTIDSFLLSLYRALSYELDMPTDFQIKTYIEESLIEKALNKLFEDTKNIEGLFNFLEKFVDHLFVTEDKLKIDIKNKLIKFSEKIFEKITYRKELLEVLGTYEEDRVERVLVDFYNNEILQDSKDYYLVLYTLLKKKLKEVLNKEKLLFIGIWKEILFQSLAQFPEFIPWIYVKLGNLEGIIIDEFQDTDRLQWEAILPIVEDVLSRNKILICAGDPKQSIFQWRGGDPFILEEIIQKFSSYSIKVEVLGKNYRSAPEVVKFNNLFFSYINKNLELKKELLEELIFSKDEFEEKEKILTLVLKDFDWSFENVVQEAVNDFRGEVKCKFLRIGKDLERKSLKEKAKELIKNEILVILRELEKKGDLDDVAILVRKNEDITELSSFLISEGFKVIGSSFLKIKESPIINTLFALLRFLNYSEDEIALAGFLSGGFFEDSLNILKKYYEFKLAGSNLNLIEFVKNEYPGFWKNYIEDFFFAKKYLSFYELCQYIVKKFKLEEKRKEELAYLYKFLSIVLDFTFKGGDLEEFLEYWEKYSEDELEMPKDKSAIKILTIHLAKGLEFNHVILPLFWEEKHFTSDLGLIFYNGNIYKGRKEELPNEGKIGWYLEKAKTKLELFNLLYVGFTRAIKSLYILLPEIEEIKGIWKLEATKIFNKIYSFLKGELYNFLHKNLLSNLDFYKKPI</sequence>
<dbReference type="Pfam" id="PF00580">
    <property type="entry name" value="UvrD-helicase"/>
    <property type="match status" value="1"/>
</dbReference>
<evidence type="ECO:0000256" key="2">
    <source>
        <dbReference type="ARBA" id="ARBA00022801"/>
    </source>
</evidence>
<proteinExistence type="predicted"/>
<keyword evidence="1 9" id="KW-0547">Nucleotide-binding</keyword>
<dbReference type="Proteomes" id="UP000235619">
    <property type="component" value="Unassembled WGS sequence"/>
</dbReference>
<dbReference type="Pfam" id="PF13361">
    <property type="entry name" value="UvrD_C"/>
    <property type="match status" value="1"/>
</dbReference>